<organism evidence="9 10">
    <name type="scientific">Vibrio eleionomae</name>
    <dbReference type="NCBI Taxonomy" id="2653505"/>
    <lineage>
        <taxon>Bacteria</taxon>
        <taxon>Pseudomonadati</taxon>
        <taxon>Pseudomonadota</taxon>
        <taxon>Gammaproteobacteria</taxon>
        <taxon>Vibrionales</taxon>
        <taxon>Vibrionaceae</taxon>
        <taxon>Vibrio</taxon>
    </lineage>
</organism>
<dbReference type="RefSeq" id="WP_161154378.1">
    <property type="nucleotide sequence ID" value="NZ_WEKT01000009.1"/>
</dbReference>
<reference evidence="9 10" key="1">
    <citation type="submission" date="2019-10" db="EMBL/GenBank/DDBJ databases">
        <title>Vibrio sp. nov. isolated from a shrimp pond.</title>
        <authorList>
            <person name="Gomez-Gil B."/>
            <person name="Enciso-Ibarra J."/>
            <person name="Enciso-Ibarra K."/>
            <person name="Bolan-Mejia C."/>
        </authorList>
    </citation>
    <scope>NUCLEOTIDE SEQUENCE [LARGE SCALE GENOMIC DNA]</scope>
    <source>
        <strain evidence="9 10">CAIM 722</strain>
    </source>
</reference>
<evidence type="ECO:0000313" key="9">
    <source>
        <dbReference type="EMBL" id="MZI93083.1"/>
    </source>
</evidence>
<feature type="domain" description="Four-carbon acid sugar kinase N-terminal" evidence="7">
    <location>
        <begin position="4"/>
        <end position="232"/>
    </location>
</feature>
<evidence type="ECO:0000256" key="2">
    <source>
        <dbReference type="ARBA" id="ARBA00022679"/>
    </source>
</evidence>
<dbReference type="AlphaFoldDB" id="A0A7X4RU35"/>
<dbReference type="SUPFAM" id="SSF142764">
    <property type="entry name" value="YgbK-like"/>
    <property type="match status" value="1"/>
</dbReference>
<dbReference type="GO" id="GO:0005524">
    <property type="term" value="F:ATP binding"/>
    <property type="evidence" value="ECO:0007669"/>
    <property type="project" value="UniProtKB-KW"/>
</dbReference>
<dbReference type="InterPro" id="IPR031475">
    <property type="entry name" value="NBD_C"/>
</dbReference>
<keyword evidence="10" id="KW-1185">Reference proteome</keyword>
<dbReference type="EMBL" id="WEKT01000009">
    <property type="protein sequence ID" value="MZI93083.1"/>
    <property type="molecule type" value="Genomic_DNA"/>
</dbReference>
<proteinExistence type="inferred from homology"/>
<keyword evidence="5" id="KW-0067">ATP-binding</keyword>
<keyword evidence="2" id="KW-0808">Transferase</keyword>
<protein>
    <submittedName>
        <fullName evidence="9">Four-carbon acid sugar kinase family protein</fullName>
    </submittedName>
</protein>
<name>A0A7X4RU35_9VIBR</name>
<dbReference type="GO" id="GO:0016301">
    <property type="term" value="F:kinase activity"/>
    <property type="evidence" value="ECO:0007669"/>
    <property type="project" value="UniProtKB-KW"/>
</dbReference>
<dbReference type="InterPro" id="IPR010737">
    <property type="entry name" value="4-carb_acid_sugar_kinase_N"/>
</dbReference>
<evidence type="ECO:0000259" key="8">
    <source>
        <dbReference type="Pfam" id="PF17042"/>
    </source>
</evidence>
<dbReference type="Proteomes" id="UP000462621">
    <property type="component" value="Unassembled WGS sequence"/>
</dbReference>
<comment type="caution">
    <text evidence="9">The sequence shown here is derived from an EMBL/GenBank/DDBJ whole genome shotgun (WGS) entry which is preliminary data.</text>
</comment>
<accession>A0A7X4RU35</accession>
<evidence type="ECO:0000259" key="7">
    <source>
        <dbReference type="Pfam" id="PF07005"/>
    </source>
</evidence>
<keyword evidence="4 9" id="KW-0418">Kinase</keyword>
<evidence type="ECO:0000256" key="6">
    <source>
        <dbReference type="ARBA" id="ARBA00023277"/>
    </source>
</evidence>
<evidence type="ECO:0000256" key="5">
    <source>
        <dbReference type="ARBA" id="ARBA00022840"/>
    </source>
</evidence>
<dbReference type="InterPro" id="IPR042213">
    <property type="entry name" value="NBD_C_sf"/>
</dbReference>
<dbReference type="Pfam" id="PF17042">
    <property type="entry name" value="NBD_C"/>
    <property type="match status" value="1"/>
</dbReference>
<evidence type="ECO:0000256" key="1">
    <source>
        <dbReference type="ARBA" id="ARBA00005715"/>
    </source>
</evidence>
<feature type="domain" description="Four-carbon acid sugar kinase nucleotide binding" evidence="8">
    <location>
        <begin position="265"/>
        <end position="435"/>
    </location>
</feature>
<dbReference type="Gene3D" id="3.40.980.20">
    <property type="entry name" value="Four-carbon acid sugar kinase, nucleotide binding domain"/>
    <property type="match status" value="1"/>
</dbReference>
<gene>
    <name evidence="9" type="ORF">F9817_07710</name>
</gene>
<keyword evidence="6" id="KW-0119">Carbohydrate metabolism</keyword>
<keyword evidence="3" id="KW-0547">Nucleotide-binding</keyword>
<comment type="similarity">
    <text evidence="1">Belongs to the four-carbon acid sugar kinase family.</text>
</comment>
<dbReference type="Pfam" id="PF07005">
    <property type="entry name" value="SBD_N"/>
    <property type="match status" value="1"/>
</dbReference>
<dbReference type="InterPro" id="IPR037051">
    <property type="entry name" value="4-carb_acid_sugar_kinase_N_sf"/>
</dbReference>
<evidence type="ECO:0000313" key="10">
    <source>
        <dbReference type="Proteomes" id="UP000462621"/>
    </source>
</evidence>
<evidence type="ECO:0000256" key="3">
    <source>
        <dbReference type="ARBA" id="ARBA00022741"/>
    </source>
</evidence>
<sequence>MPVIGAVADDLTGATTVGVLLSRSGIKTAAIFSDSNLNDNSDLAKYDGLIVSSDSRSLPKDQAYVEVAKATKSLQTLGITQFSKRTDTTLRGGIGVEIDAMLDVLGDEYVAVMVPSMPKSRRIMVGGFSLIEGVPLIRTQVFNDVKTPVRENYIPRLISEQSQQQVGLVTIDSVMAGVEDLKQALNVARAKGDRIILVDAVSEDDVEVIADALVELQWKVLSVDPGALTEKLALRHCDTHQTDDSNADLQVTTRHRSQDNKMVIIAAGSATEVTKKQMEVLCSDKRNQRVHLNAIDLILNTDEAIRDALDDIMAVIKKHPKAKSIIIETALKGRRLDLNKTDHKYNLALGECSKRINVALGEIVGQLIQRVGKEKVAGLYMTGGDTMVNVCERLHVHCIELIDYVIPQTDIGRFIDGEYKDMPFICKGGMTGNDHIVTEIVERLFNESLRGKTHEKESSRGKLENAC</sequence>
<dbReference type="Gene3D" id="3.40.50.10840">
    <property type="entry name" value="Putative sugar-binding, N-terminal domain"/>
    <property type="match status" value="1"/>
</dbReference>
<evidence type="ECO:0000256" key="4">
    <source>
        <dbReference type="ARBA" id="ARBA00022777"/>
    </source>
</evidence>